<accession>A0ABV7SID3</accession>
<organism evidence="2 3">
    <name type="scientific">Streptomyces yaanensis</name>
    <dbReference type="NCBI Taxonomy" id="1142239"/>
    <lineage>
        <taxon>Bacteria</taxon>
        <taxon>Bacillati</taxon>
        <taxon>Actinomycetota</taxon>
        <taxon>Actinomycetes</taxon>
        <taxon>Kitasatosporales</taxon>
        <taxon>Streptomycetaceae</taxon>
        <taxon>Streptomyces</taxon>
    </lineage>
</organism>
<evidence type="ECO:0000313" key="3">
    <source>
        <dbReference type="Proteomes" id="UP001595701"/>
    </source>
</evidence>
<evidence type="ECO:0000256" key="1">
    <source>
        <dbReference type="SAM" id="SignalP"/>
    </source>
</evidence>
<dbReference type="EMBL" id="JBHRWR010000016">
    <property type="protein sequence ID" value="MFC3575629.1"/>
    <property type="molecule type" value="Genomic_DNA"/>
</dbReference>
<evidence type="ECO:0000313" key="2">
    <source>
        <dbReference type="EMBL" id="MFC3575629.1"/>
    </source>
</evidence>
<keyword evidence="1" id="KW-0732">Signal</keyword>
<name>A0ABV7SID3_9ACTN</name>
<keyword evidence="3" id="KW-1185">Reference proteome</keyword>
<dbReference type="Proteomes" id="UP001595701">
    <property type="component" value="Unassembled WGS sequence"/>
</dbReference>
<proteinExistence type="predicted"/>
<protein>
    <submittedName>
        <fullName evidence="2">Uncharacterized protein</fullName>
    </submittedName>
</protein>
<dbReference type="RefSeq" id="WP_310766838.1">
    <property type="nucleotide sequence ID" value="NZ_JBHRWR010000016.1"/>
</dbReference>
<feature type="signal peptide" evidence="1">
    <location>
        <begin position="1"/>
        <end position="33"/>
    </location>
</feature>
<gene>
    <name evidence="2" type="ORF">ACFOZ0_20585</name>
</gene>
<comment type="caution">
    <text evidence="2">The sequence shown here is derived from an EMBL/GenBank/DDBJ whole genome shotgun (WGS) entry which is preliminary data.</text>
</comment>
<feature type="chain" id="PRO_5045809343" evidence="1">
    <location>
        <begin position="34"/>
        <end position="160"/>
    </location>
</feature>
<reference evidence="3" key="1">
    <citation type="journal article" date="2019" name="Int. J. Syst. Evol. Microbiol.">
        <title>The Global Catalogue of Microorganisms (GCM) 10K type strain sequencing project: providing services to taxonomists for standard genome sequencing and annotation.</title>
        <authorList>
            <consortium name="The Broad Institute Genomics Platform"/>
            <consortium name="The Broad Institute Genome Sequencing Center for Infectious Disease"/>
            <person name="Wu L."/>
            <person name="Ma J."/>
        </authorList>
    </citation>
    <scope>NUCLEOTIDE SEQUENCE [LARGE SCALE GENOMIC DNA]</scope>
    <source>
        <strain evidence="3">CGMCC 4.7035</strain>
    </source>
</reference>
<sequence>MATGIQKYIPRAIGASCLAAALAGTAGVMSVQAAPRTAAKTTAESKSAMPNVVCRLVLINGQTVVVSAVTGQAVDPRLCNRAFVTTGATTTGATIGGLTGGVTTGATTTGAITTGVSTTTGATVTGATVIGGVSGAVTTAATIGGLASAGQMTPTAVGGQ</sequence>